<dbReference type="AlphaFoldDB" id="A0A2N1PRX4"/>
<dbReference type="InterPro" id="IPR006638">
    <property type="entry name" value="Elp3/MiaA/NifB-like_rSAM"/>
</dbReference>
<gene>
    <name evidence="9" type="ORF">CVV64_04770</name>
</gene>
<name>A0A2N1PRX4_9BACT</name>
<organism evidence="9 10">
    <name type="scientific">Candidatus Wallbacteria bacterium HGW-Wallbacteria-1</name>
    <dbReference type="NCBI Taxonomy" id="2013854"/>
    <lineage>
        <taxon>Bacteria</taxon>
        <taxon>Candidatus Walliibacteriota</taxon>
    </lineage>
</organism>
<dbReference type="InterPro" id="IPR051198">
    <property type="entry name" value="BchE-like"/>
</dbReference>
<dbReference type="InterPro" id="IPR007197">
    <property type="entry name" value="rSAM"/>
</dbReference>
<dbReference type="PANTHER" id="PTHR43409">
    <property type="entry name" value="ANAEROBIC MAGNESIUM-PROTOPORPHYRIN IX MONOMETHYL ESTER CYCLASE-RELATED"/>
    <property type="match status" value="1"/>
</dbReference>
<evidence type="ECO:0000256" key="6">
    <source>
        <dbReference type="SAM" id="MobiDB-lite"/>
    </source>
</evidence>
<keyword evidence="5" id="KW-0411">Iron-sulfur</keyword>
<evidence type="ECO:0000259" key="8">
    <source>
        <dbReference type="PROSITE" id="PS51918"/>
    </source>
</evidence>
<dbReference type="Pfam" id="PF04055">
    <property type="entry name" value="Radical_SAM"/>
    <property type="match status" value="1"/>
</dbReference>
<keyword evidence="3" id="KW-0479">Metal-binding</keyword>
<dbReference type="GO" id="GO:0046872">
    <property type="term" value="F:metal ion binding"/>
    <property type="evidence" value="ECO:0007669"/>
    <property type="project" value="UniProtKB-KW"/>
</dbReference>
<dbReference type="Gene3D" id="3.40.50.280">
    <property type="entry name" value="Cobalamin-binding domain"/>
    <property type="match status" value="1"/>
</dbReference>
<dbReference type="PANTHER" id="PTHR43409:SF7">
    <property type="entry name" value="BLL1977 PROTEIN"/>
    <property type="match status" value="1"/>
</dbReference>
<protein>
    <submittedName>
        <fullName evidence="9">Uncharacterized protein</fullName>
    </submittedName>
</protein>
<dbReference type="GO" id="GO:0051536">
    <property type="term" value="F:iron-sulfur cluster binding"/>
    <property type="evidence" value="ECO:0007669"/>
    <property type="project" value="UniProtKB-KW"/>
</dbReference>
<evidence type="ECO:0000256" key="4">
    <source>
        <dbReference type="ARBA" id="ARBA00023004"/>
    </source>
</evidence>
<evidence type="ECO:0000256" key="3">
    <source>
        <dbReference type="ARBA" id="ARBA00022723"/>
    </source>
</evidence>
<accession>A0A2N1PRX4</accession>
<dbReference type="InterPro" id="IPR058240">
    <property type="entry name" value="rSAM_sf"/>
</dbReference>
<proteinExistence type="predicted"/>
<dbReference type="SFLD" id="SFLDS00029">
    <property type="entry name" value="Radical_SAM"/>
    <property type="match status" value="1"/>
</dbReference>
<dbReference type="SFLD" id="SFLDF00324">
    <property type="entry name" value="bacteriocin_maturation"/>
    <property type="match status" value="1"/>
</dbReference>
<feature type="region of interest" description="Disordered" evidence="6">
    <location>
        <begin position="137"/>
        <end position="157"/>
    </location>
</feature>
<evidence type="ECO:0000256" key="1">
    <source>
        <dbReference type="ARBA" id="ARBA00001966"/>
    </source>
</evidence>
<dbReference type="InterPro" id="IPR013785">
    <property type="entry name" value="Aldolase_TIM"/>
</dbReference>
<dbReference type="PROSITE" id="PS51332">
    <property type="entry name" value="B12_BINDING"/>
    <property type="match status" value="1"/>
</dbReference>
<feature type="domain" description="B12-binding" evidence="7">
    <location>
        <begin position="101"/>
        <end position="241"/>
    </location>
</feature>
<dbReference type="NCBIfam" id="TIGR03975">
    <property type="entry name" value="rSAM_ocin_1"/>
    <property type="match status" value="1"/>
</dbReference>
<reference evidence="9 10" key="1">
    <citation type="journal article" date="2017" name="ISME J.">
        <title>Potential for microbial H2 and metal transformations associated with novel bacteria and archaea in deep terrestrial subsurface sediments.</title>
        <authorList>
            <person name="Hernsdorf A.W."/>
            <person name="Amano Y."/>
            <person name="Miyakawa K."/>
            <person name="Ise K."/>
            <person name="Suzuki Y."/>
            <person name="Anantharaman K."/>
            <person name="Probst A."/>
            <person name="Burstein D."/>
            <person name="Thomas B.C."/>
            <person name="Banfield J.F."/>
        </authorList>
    </citation>
    <scope>NUCLEOTIDE SEQUENCE [LARGE SCALE GENOMIC DNA]</scope>
    <source>
        <strain evidence="9">HGW-Wallbacteria-1</strain>
    </source>
</reference>
<dbReference type="GO" id="GO:0003824">
    <property type="term" value="F:catalytic activity"/>
    <property type="evidence" value="ECO:0007669"/>
    <property type="project" value="InterPro"/>
</dbReference>
<dbReference type="SUPFAM" id="SSF102114">
    <property type="entry name" value="Radical SAM enzymes"/>
    <property type="match status" value="1"/>
</dbReference>
<comment type="cofactor">
    <cofactor evidence="1">
        <name>[4Fe-4S] cluster</name>
        <dbReference type="ChEBI" id="CHEBI:49883"/>
    </cofactor>
</comment>
<keyword evidence="2" id="KW-0949">S-adenosyl-L-methionine</keyword>
<dbReference type="InterPro" id="IPR023984">
    <property type="entry name" value="rSAM_ocin_1"/>
</dbReference>
<keyword evidence="4" id="KW-0408">Iron</keyword>
<dbReference type="InterPro" id="IPR006158">
    <property type="entry name" value="Cobalamin-bd"/>
</dbReference>
<dbReference type="SFLD" id="SFLDG01082">
    <property type="entry name" value="B12-binding_domain_containing"/>
    <property type="match status" value="1"/>
</dbReference>
<evidence type="ECO:0000256" key="5">
    <source>
        <dbReference type="ARBA" id="ARBA00023014"/>
    </source>
</evidence>
<feature type="domain" description="Radical SAM core" evidence="8">
    <location>
        <begin position="292"/>
        <end position="521"/>
    </location>
</feature>
<dbReference type="Proteomes" id="UP000233256">
    <property type="component" value="Unassembled WGS sequence"/>
</dbReference>
<evidence type="ECO:0000256" key="2">
    <source>
        <dbReference type="ARBA" id="ARBA00022691"/>
    </source>
</evidence>
<evidence type="ECO:0000259" key="7">
    <source>
        <dbReference type="PROSITE" id="PS51332"/>
    </source>
</evidence>
<evidence type="ECO:0000313" key="10">
    <source>
        <dbReference type="Proteomes" id="UP000233256"/>
    </source>
</evidence>
<dbReference type="GO" id="GO:0005829">
    <property type="term" value="C:cytosol"/>
    <property type="evidence" value="ECO:0007669"/>
    <property type="project" value="TreeGrafter"/>
</dbReference>
<dbReference type="GO" id="GO:0031419">
    <property type="term" value="F:cobalamin binding"/>
    <property type="evidence" value="ECO:0007669"/>
    <property type="project" value="InterPro"/>
</dbReference>
<dbReference type="SMART" id="SM00729">
    <property type="entry name" value="Elp3"/>
    <property type="match status" value="1"/>
</dbReference>
<dbReference type="Gene3D" id="3.20.20.70">
    <property type="entry name" value="Aldolase class I"/>
    <property type="match status" value="1"/>
</dbReference>
<comment type="caution">
    <text evidence="9">The sequence shown here is derived from an EMBL/GenBank/DDBJ whole genome shotgun (WGS) entry which is preliminary data.</text>
</comment>
<dbReference type="EMBL" id="PGXC01000003">
    <property type="protein sequence ID" value="PKK91086.1"/>
    <property type="molecule type" value="Genomic_DNA"/>
</dbReference>
<evidence type="ECO:0000313" key="9">
    <source>
        <dbReference type="EMBL" id="PKK91086.1"/>
    </source>
</evidence>
<sequence length="675" mass="76221">MIHLINMPYASLMHPSMGLGQIKALLLRDGIACRTHNLNFLFARMIGVVNFELMALQRGIDTQVGEWFFAREAWGMDFGPDVDEYMEQCAVTPIGLYQKADVREWLLKVRDEIVPDFLDRAVDVILNAFSGECDGRDNVTNDGAGNGTEGEAGQSGTTGNSVDVVGFSCTYFQTIASIALLRRLRARCPELKIVCGGACFHDEMGLELLRSVPEIDAVSLGEADDVIVPLFRAVSLGEAPEGLQGIAYRGVDGVIHYASPEPVSQETLEANPDPDYDEFFKDLVELGIHDDPGARFRVFLPFEASRGCWKGQRMHCTFCGLNNRGLRFRRKSAEKVRKNLENFRSRYPDVNKFHATDCVLPREYFDDFLPDLRDNPLASGTEIFAEVRSTLSRDQMKLLAEAGVIYLQPGIESLSTHLLQCMNKGVTAIKNVHFLKLCRTYGIYPLWNIMIRVPGEKSEDYAESAALIPKIVHFTPPFGGARVVEMQRFSPYFSNPGKWADEITPRPWYKALYPEKQVDLSRVAYFFDARWKDVLDESDYRRLEGSTEAWINVWRFSAELPRLDYAVTPDGGLRITDTRNQMRSGVWELDSREAAIMAATDDPITRKGLKKKLGHLEITDEEIEKALRSFLDFNLVIHEKGQYVNLLLPQGVPNPGALFRRSEARLDLNTRFSLI</sequence>
<dbReference type="PROSITE" id="PS51918">
    <property type="entry name" value="RADICAL_SAM"/>
    <property type="match status" value="1"/>
</dbReference>